<dbReference type="NCBIfam" id="TIGR02605">
    <property type="entry name" value="CxxC_CxxC_SSSS"/>
    <property type="match status" value="1"/>
</dbReference>
<feature type="compositionally biased region" description="Low complexity" evidence="1">
    <location>
        <begin position="80"/>
        <end position="98"/>
    </location>
</feature>
<dbReference type="Proteomes" id="UP000184694">
    <property type="component" value="Unassembled WGS sequence"/>
</dbReference>
<dbReference type="AlphaFoldDB" id="A0A1N6DCL2"/>
<keyword evidence="4" id="KW-1185">Reference proteome</keyword>
<evidence type="ECO:0000259" key="2">
    <source>
        <dbReference type="SMART" id="SM00834"/>
    </source>
</evidence>
<organism evidence="3 4">
    <name type="scientific">Halodesulfovibrio marinisediminis DSM 17456</name>
    <dbReference type="NCBI Taxonomy" id="1121457"/>
    <lineage>
        <taxon>Bacteria</taxon>
        <taxon>Pseudomonadati</taxon>
        <taxon>Thermodesulfobacteriota</taxon>
        <taxon>Desulfovibrionia</taxon>
        <taxon>Desulfovibrionales</taxon>
        <taxon>Desulfovibrionaceae</taxon>
        <taxon>Halodesulfovibrio</taxon>
    </lineage>
</organism>
<dbReference type="SMART" id="SM00834">
    <property type="entry name" value="CxxC_CXXC_SSSS"/>
    <property type="match status" value="1"/>
</dbReference>
<dbReference type="OrthoDB" id="9813321at2"/>
<dbReference type="Pfam" id="PF09723">
    <property type="entry name" value="Zn_ribbon_8"/>
    <property type="match status" value="1"/>
</dbReference>
<gene>
    <name evidence="3" type="ORF">SAMN02745161_0012</name>
</gene>
<protein>
    <submittedName>
        <fullName evidence="3">Putative regulatory protein, FmdB family</fullName>
    </submittedName>
</protein>
<dbReference type="STRING" id="1121457.SAMN02745161_0012"/>
<evidence type="ECO:0000313" key="4">
    <source>
        <dbReference type="Proteomes" id="UP000184694"/>
    </source>
</evidence>
<feature type="region of interest" description="Disordered" evidence="1">
    <location>
        <begin position="43"/>
        <end position="98"/>
    </location>
</feature>
<evidence type="ECO:0000313" key="3">
    <source>
        <dbReference type="EMBL" id="SIN68532.1"/>
    </source>
</evidence>
<accession>A0A1N6DCL2</accession>
<dbReference type="InterPro" id="IPR013429">
    <property type="entry name" value="Regulatory_FmdB_Zinc_ribbon"/>
</dbReference>
<proteinExistence type="predicted"/>
<feature type="domain" description="Putative regulatory protein FmdB zinc ribbon" evidence="2">
    <location>
        <begin position="1"/>
        <end position="42"/>
    </location>
</feature>
<dbReference type="RefSeq" id="WP_074214929.1">
    <property type="nucleotide sequence ID" value="NZ_FSRG01000003.1"/>
</dbReference>
<dbReference type="EMBL" id="FSRG01000003">
    <property type="protein sequence ID" value="SIN68532.1"/>
    <property type="molecule type" value="Genomic_DNA"/>
</dbReference>
<evidence type="ECO:0000256" key="1">
    <source>
        <dbReference type="SAM" id="MobiDB-lite"/>
    </source>
</evidence>
<sequence>MPLYDFECQKCKEVFEEIASSDCTSGETCPACGSTDTIRMVSAPSPIPGSGTNRLPSTLVRGGGAKFEKVPMPKKPIPKSKPNCPSGGCGSCPSGSGN</sequence>
<reference evidence="4" key="1">
    <citation type="submission" date="2016-11" db="EMBL/GenBank/DDBJ databases">
        <authorList>
            <person name="Varghese N."/>
            <person name="Submissions S."/>
        </authorList>
    </citation>
    <scope>NUCLEOTIDE SEQUENCE [LARGE SCALE GENOMIC DNA]</scope>
    <source>
        <strain evidence="4">DSM 17456</strain>
    </source>
</reference>
<name>A0A1N6DCL2_9BACT</name>